<dbReference type="Gene3D" id="3.60.140.10">
    <property type="entry name" value="CNF1/YfiH-like putative cysteine hydrolases"/>
    <property type="match status" value="1"/>
</dbReference>
<evidence type="ECO:0000313" key="12">
    <source>
        <dbReference type="Proteomes" id="UP000325606"/>
    </source>
</evidence>
<evidence type="ECO:0000256" key="2">
    <source>
        <dbReference type="ARBA" id="ARBA00007353"/>
    </source>
</evidence>
<evidence type="ECO:0000256" key="3">
    <source>
        <dbReference type="ARBA" id="ARBA00022679"/>
    </source>
</evidence>
<dbReference type="GO" id="GO:0017061">
    <property type="term" value="F:S-methyl-5-thioadenosine phosphorylase activity"/>
    <property type="evidence" value="ECO:0007669"/>
    <property type="project" value="UniProtKB-EC"/>
</dbReference>
<keyword evidence="5" id="KW-0378">Hydrolase</keyword>
<protein>
    <recommendedName>
        <fullName evidence="10">Purine nucleoside phosphorylase</fullName>
    </recommendedName>
</protein>
<dbReference type="KEGG" id="nik:F5I99_01930"/>
<accession>A0A5J6LA44</accession>
<evidence type="ECO:0000313" key="11">
    <source>
        <dbReference type="EMBL" id="QEW05350.1"/>
    </source>
</evidence>
<proteinExistence type="inferred from homology"/>
<dbReference type="RefSeq" id="WP_151053395.1">
    <property type="nucleotide sequence ID" value="NZ_CP044222.1"/>
</dbReference>
<dbReference type="SUPFAM" id="SSF64438">
    <property type="entry name" value="CNF1/YfiH-like putative cysteine hydrolases"/>
    <property type="match status" value="1"/>
</dbReference>
<keyword evidence="12" id="KW-1185">Reference proteome</keyword>
<dbReference type="InterPro" id="IPR003730">
    <property type="entry name" value="Cu_polyphenol_OxRdtase"/>
</dbReference>
<comment type="catalytic activity">
    <reaction evidence="9">
        <text>S-methyl-5'-thioadenosine + phosphate = 5-(methylsulfanyl)-alpha-D-ribose 1-phosphate + adenine</text>
        <dbReference type="Rhea" id="RHEA:11852"/>
        <dbReference type="ChEBI" id="CHEBI:16708"/>
        <dbReference type="ChEBI" id="CHEBI:17509"/>
        <dbReference type="ChEBI" id="CHEBI:43474"/>
        <dbReference type="ChEBI" id="CHEBI:58533"/>
        <dbReference type="EC" id="2.4.2.28"/>
    </reaction>
    <physiologicalReaction direction="left-to-right" evidence="9">
        <dbReference type="Rhea" id="RHEA:11853"/>
    </physiologicalReaction>
</comment>
<sequence length="245" mass="26655">MKLIRASWPVKPTIHALTTTRMDGVSQPPYDGLNFAYHVGDDPLLVEQNRQILQQAMGLKKPVQWLEQVHGTAVVKASDDDCPLAADACWSDEPGMACAVMTADCLPVLFTDRAGTRVAAAHAGWRGLANGVLENTLAVFANPADVMVWLGPAIGPLAFEVGDDVFLAFCEDNPLASAAFIQAPTNPGKWLADIYRLARIRLAAAGVTEVYGGDFCTFTDSEYFYSYRRDNQTGRMASLIWIDGE</sequence>
<dbReference type="CDD" id="cd16833">
    <property type="entry name" value="YfiH"/>
    <property type="match status" value="1"/>
</dbReference>
<dbReference type="InterPro" id="IPR038371">
    <property type="entry name" value="Cu_polyphenol_OxRdtase_sf"/>
</dbReference>
<evidence type="ECO:0000256" key="7">
    <source>
        <dbReference type="ARBA" id="ARBA00047989"/>
    </source>
</evidence>
<gene>
    <name evidence="11" type="primary">pgeF</name>
    <name evidence="11" type="ORF">F5I99_01930</name>
</gene>
<evidence type="ECO:0000256" key="8">
    <source>
        <dbReference type="ARBA" id="ARBA00048968"/>
    </source>
</evidence>
<dbReference type="EMBL" id="CP044222">
    <property type="protein sequence ID" value="QEW05350.1"/>
    <property type="molecule type" value="Genomic_DNA"/>
</dbReference>
<evidence type="ECO:0000256" key="9">
    <source>
        <dbReference type="ARBA" id="ARBA00049893"/>
    </source>
</evidence>
<dbReference type="Pfam" id="PF02578">
    <property type="entry name" value="Cu-oxidase_4"/>
    <property type="match status" value="1"/>
</dbReference>
<reference evidence="11 12" key="1">
    <citation type="submission" date="2019-09" db="EMBL/GenBank/DDBJ databases">
        <title>Nitrincola iocasae sp. nov., a bacterium isolated from the sediment collected at a cold seep field in South China Sea.</title>
        <authorList>
            <person name="Zhang H."/>
            <person name="Wang H."/>
            <person name="Li C."/>
        </authorList>
    </citation>
    <scope>NUCLEOTIDE SEQUENCE [LARGE SCALE GENOMIC DNA]</scope>
    <source>
        <strain evidence="11 12">KXZD1103</strain>
    </source>
</reference>
<organism evidence="11 12">
    <name type="scientific">Nitrincola iocasae</name>
    <dbReference type="NCBI Taxonomy" id="2614693"/>
    <lineage>
        <taxon>Bacteria</taxon>
        <taxon>Pseudomonadati</taxon>
        <taxon>Pseudomonadota</taxon>
        <taxon>Gammaproteobacteria</taxon>
        <taxon>Oceanospirillales</taxon>
        <taxon>Oceanospirillaceae</taxon>
        <taxon>Nitrincola</taxon>
    </lineage>
</organism>
<evidence type="ECO:0000256" key="1">
    <source>
        <dbReference type="ARBA" id="ARBA00000553"/>
    </source>
</evidence>
<keyword evidence="4" id="KW-0479">Metal-binding</keyword>
<dbReference type="InterPro" id="IPR011324">
    <property type="entry name" value="Cytotoxic_necrot_fac-like_cat"/>
</dbReference>
<evidence type="ECO:0000256" key="4">
    <source>
        <dbReference type="ARBA" id="ARBA00022723"/>
    </source>
</evidence>
<dbReference type="PANTHER" id="PTHR30616">
    <property type="entry name" value="UNCHARACTERIZED PROTEIN YFIH"/>
    <property type="match status" value="1"/>
</dbReference>
<evidence type="ECO:0000256" key="6">
    <source>
        <dbReference type="ARBA" id="ARBA00022833"/>
    </source>
</evidence>
<keyword evidence="6" id="KW-0862">Zinc</keyword>
<evidence type="ECO:0000256" key="10">
    <source>
        <dbReference type="RuleBase" id="RU361274"/>
    </source>
</evidence>
<comment type="catalytic activity">
    <reaction evidence="8">
        <text>adenosine + phosphate = alpha-D-ribose 1-phosphate + adenine</text>
        <dbReference type="Rhea" id="RHEA:27642"/>
        <dbReference type="ChEBI" id="CHEBI:16335"/>
        <dbReference type="ChEBI" id="CHEBI:16708"/>
        <dbReference type="ChEBI" id="CHEBI:43474"/>
        <dbReference type="ChEBI" id="CHEBI:57720"/>
        <dbReference type="EC" id="2.4.2.1"/>
    </reaction>
    <physiologicalReaction direction="left-to-right" evidence="8">
        <dbReference type="Rhea" id="RHEA:27643"/>
    </physiologicalReaction>
</comment>
<evidence type="ECO:0000256" key="5">
    <source>
        <dbReference type="ARBA" id="ARBA00022801"/>
    </source>
</evidence>
<dbReference type="GO" id="GO:0016787">
    <property type="term" value="F:hydrolase activity"/>
    <property type="evidence" value="ECO:0007669"/>
    <property type="project" value="UniProtKB-KW"/>
</dbReference>
<comment type="similarity">
    <text evidence="2 10">Belongs to the purine nucleoside phosphorylase YfiH/LACC1 family.</text>
</comment>
<comment type="catalytic activity">
    <reaction evidence="7">
        <text>adenosine + H2O + H(+) = inosine + NH4(+)</text>
        <dbReference type="Rhea" id="RHEA:24408"/>
        <dbReference type="ChEBI" id="CHEBI:15377"/>
        <dbReference type="ChEBI" id="CHEBI:15378"/>
        <dbReference type="ChEBI" id="CHEBI:16335"/>
        <dbReference type="ChEBI" id="CHEBI:17596"/>
        <dbReference type="ChEBI" id="CHEBI:28938"/>
        <dbReference type="EC" id="3.5.4.4"/>
    </reaction>
    <physiologicalReaction direction="left-to-right" evidence="7">
        <dbReference type="Rhea" id="RHEA:24409"/>
    </physiologicalReaction>
</comment>
<dbReference type="GO" id="GO:0005507">
    <property type="term" value="F:copper ion binding"/>
    <property type="evidence" value="ECO:0007669"/>
    <property type="project" value="TreeGrafter"/>
</dbReference>
<comment type="catalytic activity">
    <reaction evidence="1">
        <text>inosine + phosphate = alpha-D-ribose 1-phosphate + hypoxanthine</text>
        <dbReference type="Rhea" id="RHEA:27646"/>
        <dbReference type="ChEBI" id="CHEBI:17368"/>
        <dbReference type="ChEBI" id="CHEBI:17596"/>
        <dbReference type="ChEBI" id="CHEBI:43474"/>
        <dbReference type="ChEBI" id="CHEBI:57720"/>
        <dbReference type="EC" id="2.4.2.1"/>
    </reaction>
    <physiologicalReaction direction="left-to-right" evidence="1">
        <dbReference type="Rhea" id="RHEA:27647"/>
    </physiologicalReaction>
</comment>
<dbReference type="PANTHER" id="PTHR30616:SF2">
    <property type="entry name" value="PURINE NUCLEOSIDE PHOSPHORYLASE LACC1"/>
    <property type="match status" value="1"/>
</dbReference>
<keyword evidence="3" id="KW-0808">Transferase</keyword>
<name>A0A5J6LA44_9GAMM</name>
<dbReference type="NCBIfam" id="TIGR00726">
    <property type="entry name" value="peptidoglycan editing factor PgeF"/>
    <property type="match status" value="1"/>
</dbReference>
<dbReference type="AlphaFoldDB" id="A0A5J6LA44"/>
<dbReference type="Proteomes" id="UP000325606">
    <property type="component" value="Chromosome"/>
</dbReference>